<evidence type="ECO:0000313" key="12">
    <source>
        <dbReference type="Proteomes" id="UP001451571"/>
    </source>
</evidence>
<evidence type="ECO:0000256" key="2">
    <source>
        <dbReference type="ARBA" id="ARBA00022516"/>
    </source>
</evidence>
<evidence type="ECO:0000256" key="6">
    <source>
        <dbReference type="ARBA" id="ARBA00023098"/>
    </source>
</evidence>
<evidence type="ECO:0000256" key="10">
    <source>
        <dbReference type="SAM" id="Phobius"/>
    </source>
</evidence>
<evidence type="ECO:0000313" key="11">
    <source>
        <dbReference type="EMBL" id="XAH75180.1"/>
    </source>
</evidence>
<feature type="transmembrane region" description="Helical" evidence="10">
    <location>
        <begin position="6"/>
        <end position="24"/>
    </location>
</feature>
<dbReference type="PANTHER" id="PTHR30309:SF0">
    <property type="entry name" value="GLYCEROL-3-PHOSPHATE ACYLTRANSFERASE-RELATED"/>
    <property type="match status" value="1"/>
</dbReference>
<accession>A0ABZ3F062</accession>
<keyword evidence="4 10" id="KW-0812">Transmembrane</keyword>
<keyword evidence="9" id="KW-1208">Phospholipid metabolism</keyword>
<dbReference type="Proteomes" id="UP001451571">
    <property type="component" value="Chromosome"/>
</dbReference>
<dbReference type="RefSeq" id="WP_342758743.1">
    <property type="nucleotide sequence ID" value="NZ_CP146256.1"/>
</dbReference>
<dbReference type="EC" id="2.3.1.275" evidence="11"/>
<proteinExistence type="predicted"/>
<evidence type="ECO:0000256" key="7">
    <source>
        <dbReference type="ARBA" id="ARBA00023136"/>
    </source>
</evidence>
<dbReference type="Pfam" id="PF02660">
    <property type="entry name" value="G3P_acyltransf"/>
    <property type="match status" value="1"/>
</dbReference>
<evidence type="ECO:0000256" key="3">
    <source>
        <dbReference type="ARBA" id="ARBA00022679"/>
    </source>
</evidence>
<evidence type="ECO:0000256" key="5">
    <source>
        <dbReference type="ARBA" id="ARBA00022989"/>
    </source>
</evidence>
<gene>
    <name evidence="11" type="ORF">V6984_05295</name>
</gene>
<keyword evidence="3 11" id="KW-0808">Transferase</keyword>
<evidence type="ECO:0000256" key="8">
    <source>
        <dbReference type="ARBA" id="ARBA00023209"/>
    </source>
</evidence>
<organism evidence="11 12">
    <name type="scientific">Kineothrix sedimenti</name>
    <dbReference type="NCBI Taxonomy" id="3123317"/>
    <lineage>
        <taxon>Bacteria</taxon>
        <taxon>Bacillati</taxon>
        <taxon>Bacillota</taxon>
        <taxon>Clostridia</taxon>
        <taxon>Lachnospirales</taxon>
        <taxon>Lachnospiraceae</taxon>
        <taxon>Kineothrix</taxon>
    </lineage>
</organism>
<keyword evidence="12" id="KW-1185">Reference proteome</keyword>
<keyword evidence="5 10" id="KW-1133">Transmembrane helix</keyword>
<keyword evidence="7 10" id="KW-0472">Membrane</keyword>
<evidence type="ECO:0000256" key="9">
    <source>
        <dbReference type="ARBA" id="ARBA00023264"/>
    </source>
</evidence>
<dbReference type="GO" id="GO:0016746">
    <property type="term" value="F:acyltransferase activity"/>
    <property type="evidence" value="ECO:0007669"/>
    <property type="project" value="UniProtKB-KW"/>
</dbReference>
<evidence type="ECO:0000256" key="1">
    <source>
        <dbReference type="ARBA" id="ARBA00022475"/>
    </source>
</evidence>
<sequence length="148" mass="16438">MEVEISLSIIIGYMLGGINPAFILSKIKQVDMLQSGTGNLGTTNAFIHFGKGWGLFVLAMDWKYFLILLVIGCILAFVFNYGCSISFSAAVLFPIIMTFQMRLVGVFVLLTVCSGCIIYKHMDNIGKIRGGKEVPIRVFLKKYILKRG</sequence>
<keyword evidence="6" id="KW-0443">Lipid metabolism</keyword>
<keyword evidence="1" id="KW-1003">Cell membrane</keyword>
<protein>
    <submittedName>
        <fullName evidence="11">Glycerol-3-phosphate acyltransferase</fullName>
        <ecNumber evidence="11">2.3.1.275</ecNumber>
    </submittedName>
</protein>
<keyword evidence="11" id="KW-0012">Acyltransferase</keyword>
<feature type="transmembrane region" description="Helical" evidence="10">
    <location>
        <begin position="64"/>
        <end position="93"/>
    </location>
</feature>
<dbReference type="EMBL" id="CP146256">
    <property type="protein sequence ID" value="XAH75180.1"/>
    <property type="molecule type" value="Genomic_DNA"/>
</dbReference>
<feature type="transmembrane region" description="Helical" evidence="10">
    <location>
        <begin position="99"/>
        <end position="119"/>
    </location>
</feature>
<dbReference type="SMART" id="SM01207">
    <property type="entry name" value="G3P_acyltransf"/>
    <property type="match status" value="1"/>
</dbReference>
<keyword evidence="2" id="KW-0444">Lipid biosynthesis</keyword>
<dbReference type="PANTHER" id="PTHR30309">
    <property type="entry name" value="INNER MEMBRANE PROTEIN YGIH"/>
    <property type="match status" value="1"/>
</dbReference>
<keyword evidence="8" id="KW-0594">Phospholipid biosynthesis</keyword>
<reference evidence="11 12" key="1">
    <citation type="submission" date="2024-02" db="EMBL/GenBank/DDBJ databases">
        <title>Bacterial strain from lacustrine sediment.</title>
        <authorList>
            <person name="Petit C."/>
            <person name="Fadhlaoui K."/>
        </authorList>
    </citation>
    <scope>NUCLEOTIDE SEQUENCE [LARGE SCALE GENOMIC DNA]</scope>
    <source>
        <strain evidence="11 12">IPX-CK</strain>
    </source>
</reference>
<name>A0ABZ3F062_9FIRM</name>
<dbReference type="InterPro" id="IPR003811">
    <property type="entry name" value="G3P_acylTferase_PlsY"/>
</dbReference>
<evidence type="ECO:0000256" key="4">
    <source>
        <dbReference type="ARBA" id="ARBA00022692"/>
    </source>
</evidence>